<comment type="caution">
    <text evidence="1">The sequence shown here is derived from an EMBL/GenBank/DDBJ whole genome shotgun (WGS) entry which is preliminary data.</text>
</comment>
<sequence>MAGQCGLSEVLCTHLCFRPFFLGVWSGLLCRFLQTTCSSCSSSCSSGCFWLRTSCSSFQRLLLKSRLEYLIEPVFFVSNDFLSLNFKFLLSFSFKLLVLFLSMIVSKLDHEDEEISCVLDIHVLLKDL</sequence>
<gene>
    <name evidence="1" type="ORF">ECRASSUSDP1_LOCUS25167</name>
</gene>
<reference evidence="1" key="1">
    <citation type="submission" date="2023-07" db="EMBL/GenBank/DDBJ databases">
        <authorList>
            <consortium name="AG Swart"/>
            <person name="Singh M."/>
            <person name="Singh A."/>
            <person name="Seah K."/>
            <person name="Emmerich C."/>
        </authorList>
    </citation>
    <scope>NUCLEOTIDE SEQUENCE</scope>
    <source>
        <strain evidence="1">DP1</strain>
    </source>
</reference>
<name>A0AAD2D724_EUPCR</name>
<evidence type="ECO:0000313" key="1">
    <source>
        <dbReference type="EMBL" id="CAI2383659.1"/>
    </source>
</evidence>
<organism evidence="1 2">
    <name type="scientific">Euplotes crassus</name>
    <dbReference type="NCBI Taxonomy" id="5936"/>
    <lineage>
        <taxon>Eukaryota</taxon>
        <taxon>Sar</taxon>
        <taxon>Alveolata</taxon>
        <taxon>Ciliophora</taxon>
        <taxon>Intramacronucleata</taxon>
        <taxon>Spirotrichea</taxon>
        <taxon>Hypotrichia</taxon>
        <taxon>Euplotida</taxon>
        <taxon>Euplotidae</taxon>
        <taxon>Moneuplotes</taxon>
    </lineage>
</organism>
<keyword evidence="2" id="KW-1185">Reference proteome</keyword>
<dbReference type="EMBL" id="CAMPGE010025957">
    <property type="protein sequence ID" value="CAI2383659.1"/>
    <property type="molecule type" value="Genomic_DNA"/>
</dbReference>
<dbReference type="AlphaFoldDB" id="A0AAD2D724"/>
<protein>
    <submittedName>
        <fullName evidence="1">Uncharacterized protein</fullName>
    </submittedName>
</protein>
<evidence type="ECO:0000313" key="2">
    <source>
        <dbReference type="Proteomes" id="UP001295684"/>
    </source>
</evidence>
<accession>A0AAD2D724</accession>
<dbReference type="Proteomes" id="UP001295684">
    <property type="component" value="Unassembled WGS sequence"/>
</dbReference>
<proteinExistence type="predicted"/>